<name>A0A1S8WWX8_OPIVI</name>
<dbReference type="SUPFAM" id="SSF53300">
    <property type="entry name" value="vWA-like"/>
    <property type="match status" value="1"/>
</dbReference>
<feature type="domain" description="VWFA" evidence="1">
    <location>
        <begin position="361"/>
        <end position="534"/>
    </location>
</feature>
<feature type="non-terminal residue" evidence="3">
    <location>
        <position position="1"/>
    </location>
</feature>
<evidence type="ECO:0000259" key="1">
    <source>
        <dbReference type="PROSITE" id="PS50234"/>
    </source>
</evidence>
<dbReference type="PROSITE" id="PS50234">
    <property type="entry name" value="VWFA"/>
    <property type="match status" value="1"/>
</dbReference>
<accession>A0A1S8WWX8</accession>
<keyword evidence="4" id="KW-1185">Reference proteome</keyword>
<dbReference type="SMART" id="SM00609">
    <property type="entry name" value="VIT"/>
    <property type="match status" value="1"/>
</dbReference>
<evidence type="ECO:0000313" key="3">
    <source>
        <dbReference type="EMBL" id="OON18875.1"/>
    </source>
</evidence>
<protein>
    <submittedName>
        <fullName evidence="3">von Willebrand factor type A domain protein</fullName>
    </submittedName>
</protein>
<dbReference type="InterPro" id="IPR013694">
    <property type="entry name" value="VIT"/>
</dbReference>
<dbReference type="EMBL" id="KV893770">
    <property type="protein sequence ID" value="OON18875.1"/>
    <property type="molecule type" value="Genomic_DNA"/>
</dbReference>
<dbReference type="PROSITE" id="PS51468">
    <property type="entry name" value="VIT"/>
    <property type="match status" value="1"/>
</dbReference>
<dbReference type="SMART" id="SM00327">
    <property type="entry name" value="VWA"/>
    <property type="match status" value="1"/>
</dbReference>
<organism evidence="3 4">
    <name type="scientific">Opisthorchis viverrini</name>
    <name type="common">Southeast Asian liver fluke</name>
    <dbReference type="NCBI Taxonomy" id="6198"/>
    <lineage>
        <taxon>Eukaryota</taxon>
        <taxon>Metazoa</taxon>
        <taxon>Spiralia</taxon>
        <taxon>Lophotrochozoa</taxon>
        <taxon>Platyhelminthes</taxon>
        <taxon>Trematoda</taxon>
        <taxon>Digenea</taxon>
        <taxon>Opisthorchiida</taxon>
        <taxon>Opisthorchiata</taxon>
        <taxon>Opisthorchiidae</taxon>
        <taxon>Opisthorchis</taxon>
    </lineage>
</organism>
<dbReference type="InterPro" id="IPR036465">
    <property type="entry name" value="vWFA_dom_sf"/>
</dbReference>
<gene>
    <name evidence="3" type="ORF">X801_05266</name>
</gene>
<reference evidence="3 4" key="1">
    <citation type="submission" date="2015-03" db="EMBL/GenBank/DDBJ databases">
        <title>Draft genome of the nematode, Opisthorchis viverrini.</title>
        <authorList>
            <person name="Mitreva M."/>
        </authorList>
    </citation>
    <scope>NUCLEOTIDE SEQUENCE [LARGE SCALE GENOMIC DNA]</scope>
    <source>
        <strain evidence="3">Khon Kaen</strain>
    </source>
</reference>
<dbReference type="Pfam" id="PF13768">
    <property type="entry name" value="VWA_3"/>
    <property type="match status" value="1"/>
</dbReference>
<evidence type="ECO:0000313" key="4">
    <source>
        <dbReference type="Proteomes" id="UP000243686"/>
    </source>
</evidence>
<proteinExistence type="predicted"/>
<feature type="non-terminal residue" evidence="3">
    <location>
        <position position="752"/>
    </location>
</feature>
<dbReference type="PANTHER" id="PTHR45737">
    <property type="entry name" value="VON WILLEBRAND FACTOR A DOMAIN-CONTAINING PROTEIN 5A"/>
    <property type="match status" value="1"/>
</dbReference>
<dbReference type="PANTHER" id="PTHR45737:SF6">
    <property type="entry name" value="VON WILLEBRAND FACTOR A DOMAIN-CONTAINING PROTEIN 5A"/>
    <property type="match status" value="1"/>
</dbReference>
<sequence length="752" mass="83335">HRKRPEKAKLQVQSIHSPDRTRKCFGLFSFRNPNEPVQLKAVTIRCNVAALTSNVATTFTYYNQYEEASDAKFVFPLDDVAVYAFEAQIGERVIIAECRPREEAQTVYKEAVAEEHGAILVEQEESSEDLFQISVGNVPAKETVKITIKYIGYLLADNIADDTSSPHKSEAIFLLPSVINPRYSPLKSEIVREYDPFAHPSQVNATPYSISFEANVKMPHTIQKAFLIDDEYTTEIDKTDKRRAKASSHLKRSSFNIACAILCAFTFNWRPYRPYTHTNQSSSPTNKKRKNAHLSQVILKSRNTFDHDLKMVIRMDAHLRSFAVAEPGISLKSGITTMDCIMAQFLPDFSKFSSKQGGKTELVFVIDRSGSMGGSGIKNAAEALLLMLKSLPIGCRFQIIGFGNTHEALFREPVEYNDRTLARALAYQKSLKANMGGTLVLPALKAAYDAPLTGKDWYRQILFVTDGYVTNANEVIGLAASNVHKAKLFPIGIRLDSGKHLLMSLARAGQGTAAFVQDDSKLRGVLMKILGAALQPRAGDIKVQWELRSKNNGSAVTPLQVLTIPECIPAVFHGKFITVYGLIPAGSSVGLSGTVSLQCNVLGEKQLFKVELSKVAKEAEFSSEEVPLHRLAGKCQLNELGDRYKAERMSNKSPEDPEIVKLRGAIEKISCAINILSPVTAMVGVDPVKRACTSEIDWEALDASAFPRSREFVASLTVYTVYQKLHLLFAAVHTPEYDLDSSPEKFLGWVTH</sequence>
<feature type="domain" description="VIT" evidence="2">
    <location>
        <begin position="23"/>
        <end position="152"/>
    </location>
</feature>
<dbReference type="InterPro" id="IPR002035">
    <property type="entry name" value="VWF_A"/>
</dbReference>
<dbReference type="Pfam" id="PF08487">
    <property type="entry name" value="VIT"/>
    <property type="match status" value="1"/>
</dbReference>
<dbReference type="AlphaFoldDB" id="A0A1S8WWX8"/>
<dbReference type="Proteomes" id="UP000243686">
    <property type="component" value="Unassembled WGS sequence"/>
</dbReference>
<evidence type="ECO:0000259" key="2">
    <source>
        <dbReference type="PROSITE" id="PS51468"/>
    </source>
</evidence>
<dbReference type="Gene3D" id="3.40.50.410">
    <property type="entry name" value="von Willebrand factor, type A domain"/>
    <property type="match status" value="1"/>
</dbReference>